<evidence type="ECO:0000313" key="1">
    <source>
        <dbReference type="EMBL" id="MFC3459771.1"/>
    </source>
</evidence>
<keyword evidence="2" id="KW-1185">Reference proteome</keyword>
<protein>
    <submittedName>
        <fullName evidence="1">Uncharacterized protein</fullName>
    </submittedName>
</protein>
<comment type="caution">
    <text evidence="1">The sequence shown here is derived from an EMBL/GenBank/DDBJ whole genome shotgun (WGS) entry which is preliminary data.</text>
</comment>
<dbReference type="RefSeq" id="WP_312551229.1">
    <property type="nucleotide sequence ID" value="NZ_JBHRVV010000001.1"/>
</dbReference>
<evidence type="ECO:0000313" key="2">
    <source>
        <dbReference type="Proteomes" id="UP001595665"/>
    </source>
</evidence>
<proteinExistence type="predicted"/>
<accession>A0ABV7PN50</accession>
<sequence>MKSNAVPEALRDVFASITGKKREELVSLEQLSTEQLTEISGGLQSEPKWKANIHSYSFN</sequence>
<reference evidence="2" key="1">
    <citation type="journal article" date="2019" name="Int. J. Syst. Evol. Microbiol.">
        <title>The Global Catalogue of Microorganisms (GCM) 10K type strain sequencing project: providing services to taxonomists for standard genome sequencing and annotation.</title>
        <authorList>
            <consortium name="The Broad Institute Genomics Platform"/>
            <consortium name="The Broad Institute Genome Sequencing Center for Infectious Disease"/>
            <person name="Wu L."/>
            <person name="Ma J."/>
        </authorList>
    </citation>
    <scope>NUCLEOTIDE SEQUENCE [LARGE SCALE GENOMIC DNA]</scope>
    <source>
        <strain evidence="2">CCM 7480</strain>
    </source>
</reference>
<dbReference type="EMBL" id="JBHRVV010000001">
    <property type="protein sequence ID" value="MFC3459771.1"/>
    <property type="molecule type" value="Genomic_DNA"/>
</dbReference>
<name>A0ABV7PN50_9BURK</name>
<organism evidence="1 2">
    <name type="scientific">Massilia haematophila</name>
    <dbReference type="NCBI Taxonomy" id="457923"/>
    <lineage>
        <taxon>Bacteria</taxon>
        <taxon>Pseudomonadati</taxon>
        <taxon>Pseudomonadota</taxon>
        <taxon>Betaproteobacteria</taxon>
        <taxon>Burkholderiales</taxon>
        <taxon>Oxalobacteraceae</taxon>
        <taxon>Telluria group</taxon>
        <taxon>Massilia</taxon>
    </lineage>
</organism>
<gene>
    <name evidence="1" type="ORF">ACFOPH_16170</name>
</gene>
<dbReference type="Proteomes" id="UP001595665">
    <property type="component" value="Unassembled WGS sequence"/>
</dbReference>